<keyword evidence="2 6" id="KW-0812">Transmembrane</keyword>
<name>A0ABR4MZG7_9FUNG</name>
<feature type="compositionally biased region" description="Pro residues" evidence="5">
    <location>
        <begin position="150"/>
        <end position="174"/>
    </location>
</feature>
<feature type="region of interest" description="Disordered" evidence="5">
    <location>
        <begin position="248"/>
        <end position="296"/>
    </location>
</feature>
<feature type="compositionally biased region" description="Low complexity" evidence="5">
    <location>
        <begin position="282"/>
        <end position="292"/>
    </location>
</feature>
<keyword evidence="4 6" id="KW-0472">Membrane</keyword>
<organism evidence="8 9">
    <name type="scientific">Polyrhizophydium stewartii</name>
    <dbReference type="NCBI Taxonomy" id="2732419"/>
    <lineage>
        <taxon>Eukaryota</taxon>
        <taxon>Fungi</taxon>
        <taxon>Fungi incertae sedis</taxon>
        <taxon>Chytridiomycota</taxon>
        <taxon>Chytridiomycota incertae sedis</taxon>
        <taxon>Chytridiomycetes</taxon>
        <taxon>Rhizophydiales</taxon>
        <taxon>Rhizophydiales incertae sedis</taxon>
        <taxon>Polyrhizophydium</taxon>
    </lineage>
</organism>
<dbReference type="InterPro" id="IPR008521">
    <property type="entry name" value="Mg_trans_NIPA"/>
</dbReference>
<evidence type="ECO:0000256" key="5">
    <source>
        <dbReference type="SAM" id="MobiDB-lite"/>
    </source>
</evidence>
<gene>
    <name evidence="8" type="ORF">HK105_207845</name>
</gene>
<feature type="transmembrane region" description="Helical" evidence="6">
    <location>
        <begin position="443"/>
        <end position="464"/>
    </location>
</feature>
<feature type="transmembrane region" description="Helical" evidence="6">
    <location>
        <begin position="46"/>
        <end position="68"/>
    </location>
</feature>
<feature type="transmembrane region" description="Helical" evidence="6">
    <location>
        <begin position="892"/>
        <end position="910"/>
    </location>
</feature>
<feature type="signal peptide" evidence="7">
    <location>
        <begin position="1"/>
        <end position="18"/>
    </location>
</feature>
<dbReference type="PANTHER" id="PTHR12570:SF82">
    <property type="entry name" value="NIPA-LIKE PROTEIN 3"/>
    <property type="match status" value="1"/>
</dbReference>
<evidence type="ECO:0000313" key="9">
    <source>
        <dbReference type="Proteomes" id="UP001527925"/>
    </source>
</evidence>
<feature type="transmembrane region" description="Helical" evidence="6">
    <location>
        <begin position="404"/>
        <end position="423"/>
    </location>
</feature>
<feature type="region of interest" description="Disordered" evidence="5">
    <location>
        <begin position="520"/>
        <end position="597"/>
    </location>
</feature>
<feature type="transmembrane region" description="Helical" evidence="6">
    <location>
        <begin position="859"/>
        <end position="880"/>
    </location>
</feature>
<evidence type="ECO:0000256" key="6">
    <source>
        <dbReference type="SAM" id="Phobius"/>
    </source>
</evidence>
<feature type="compositionally biased region" description="Low complexity" evidence="5">
    <location>
        <begin position="103"/>
        <end position="115"/>
    </location>
</feature>
<dbReference type="EMBL" id="JADGIZ020000060">
    <property type="protein sequence ID" value="KAL2912629.1"/>
    <property type="molecule type" value="Genomic_DNA"/>
</dbReference>
<feature type="region of interest" description="Disordered" evidence="5">
    <location>
        <begin position="103"/>
        <end position="177"/>
    </location>
</feature>
<feature type="region of interest" description="Disordered" evidence="5">
    <location>
        <begin position="705"/>
        <end position="726"/>
    </location>
</feature>
<accession>A0ABR4MZG7</accession>
<feature type="compositionally biased region" description="Low complexity" evidence="5">
    <location>
        <begin position="123"/>
        <end position="149"/>
    </location>
</feature>
<proteinExistence type="predicted"/>
<dbReference type="Pfam" id="PF05653">
    <property type="entry name" value="Mg_trans_NIPA"/>
    <property type="match status" value="2"/>
</dbReference>
<evidence type="ECO:0000256" key="7">
    <source>
        <dbReference type="SAM" id="SignalP"/>
    </source>
</evidence>
<dbReference type="PANTHER" id="PTHR12570">
    <property type="match status" value="1"/>
</dbReference>
<feature type="transmembrane region" description="Helical" evidence="6">
    <location>
        <begin position="349"/>
        <end position="371"/>
    </location>
</feature>
<evidence type="ECO:0000256" key="1">
    <source>
        <dbReference type="ARBA" id="ARBA00004141"/>
    </source>
</evidence>
<dbReference type="Proteomes" id="UP001527925">
    <property type="component" value="Unassembled WGS sequence"/>
</dbReference>
<feature type="transmembrane region" description="Helical" evidence="6">
    <location>
        <begin position="828"/>
        <end position="847"/>
    </location>
</feature>
<evidence type="ECO:0000256" key="2">
    <source>
        <dbReference type="ARBA" id="ARBA00022692"/>
    </source>
</evidence>
<keyword evidence="7" id="KW-0732">Signal</keyword>
<keyword evidence="3 6" id="KW-1133">Transmembrane helix</keyword>
<feature type="transmembrane region" description="Helical" evidence="6">
    <location>
        <begin position="377"/>
        <end position="397"/>
    </location>
</feature>
<comment type="subcellular location">
    <subcellularLocation>
        <location evidence="1">Membrane</location>
        <topology evidence="1">Multi-pass membrane protein</topology>
    </subcellularLocation>
</comment>
<evidence type="ECO:0000256" key="3">
    <source>
        <dbReference type="ARBA" id="ARBA00022989"/>
    </source>
</evidence>
<feature type="compositionally biased region" description="Acidic residues" evidence="5">
    <location>
        <begin position="255"/>
        <end position="271"/>
    </location>
</feature>
<evidence type="ECO:0000313" key="8">
    <source>
        <dbReference type="EMBL" id="KAL2912629.1"/>
    </source>
</evidence>
<evidence type="ECO:0000256" key="4">
    <source>
        <dbReference type="ARBA" id="ARBA00023136"/>
    </source>
</evidence>
<reference evidence="8 9" key="1">
    <citation type="submission" date="2023-09" db="EMBL/GenBank/DDBJ databases">
        <title>Pangenome analysis of Batrachochytrium dendrobatidis and related Chytrids.</title>
        <authorList>
            <person name="Yacoub M.N."/>
            <person name="Stajich J.E."/>
            <person name="James T.Y."/>
        </authorList>
    </citation>
    <scope>NUCLEOTIDE SEQUENCE [LARGE SCALE GENOMIC DNA]</scope>
    <source>
        <strain evidence="8 9">JEL0888</strain>
    </source>
</reference>
<sequence length="928" mass="94654">MLWLAAAAAAAATDAAAAVASAGADGPGGVPQQPPGPAPDGSVRAVHFLIGSSVALLSACLSSLGVNLQASALRAQRDMNVLAESAGRNLLLIQDAAAHAHHQALASGTDADAAPAPDPPTPAAAACNVQASPMMPRPPLAAASPALQLPTPPPPPTPPLHPQSPSAAPGPPPAAAAGDLETLALDLPGPVPLAADAVDVPPAAPSAAADPQANTASADAAAADADAAAASRMASAAPAIRFSIGATASSTSNADDQDTDDDGDDDSDDDGNGANETTRLLPGPRAPGSAAPAAPPPSPGDLGIFAMLRLLLLSPTDGPASGSAPPARRPLSAAERAELWKRLYLSTQWYLGFALYLICQLFGSVIALGFISPVVLAPLGSAGLIFNVIFSSVFVGTSITRYDWAGTVLIVFGCAVVSTFGTNLPDTRKSIDDLIKLYSRPAFIAYFSVQIAFIICTFVLIKYLEFSLSSMRSLISRSSAASLTGLRRSASSLRAANLLAVSQPLPPQLRVASAIPPRSSVDEAWTEHSSHRAATATSGHDGPVRPGMPSPGGFSVSEPLLSLLPAPHNTGAPHQLASASHSQPQIRGPTGDAPTPMQPERANPLAQPADMCLSPESAIVPSGDHGLPPTARRSLQRTSTGTQLLPAHAADTAARESFVSVIHFVHDSSDYSHGAGSATLTAASATLAGQPADPVGAVAARRVRSSPGHWRTAQPGSARSSLAGMPGRGLSASTSITGVTGVAGPSGAGVLSLYTVHDDAGGMLRVPRDSVSARSITIRVKRGQLTALVGILYAVVGGITASGTLLLTKSGVELIVISIFDSDNQFRGAFAFVLLAILGLSIFAQLYSLNKALHYHLPVFVIPVFYTLFTCLSLANSIVYLDAFGFYSPLDLLFLTLGMGLIVAGVWVLGKSQQTSGEDETIEESLLE</sequence>
<feature type="chain" id="PRO_5045634889" evidence="7">
    <location>
        <begin position="19"/>
        <end position="928"/>
    </location>
</feature>
<dbReference type="SUPFAM" id="SSF103481">
    <property type="entry name" value="Multidrug resistance efflux transporter EmrE"/>
    <property type="match status" value="1"/>
</dbReference>
<comment type="caution">
    <text evidence="8">The sequence shown here is derived from an EMBL/GenBank/DDBJ whole genome shotgun (WGS) entry which is preliminary data.</text>
</comment>
<feature type="transmembrane region" description="Helical" evidence="6">
    <location>
        <begin position="785"/>
        <end position="808"/>
    </location>
</feature>
<dbReference type="InterPro" id="IPR037185">
    <property type="entry name" value="EmrE-like"/>
</dbReference>
<protein>
    <submittedName>
        <fullName evidence="8">Uncharacterized protein</fullName>
    </submittedName>
</protein>
<keyword evidence="9" id="KW-1185">Reference proteome</keyword>